<reference evidence="2" key="2">
    <citation type="submission" date="2015-06" db="UniProtKB">
        <authorList>
            <consortium name="EnsemblPlants"/>
        </authorList>
    </citation>
    <scope>IDENTIFICATION</scope>
    <source>
        <strain evidence="2">DM1-3 516 R44</strain>
    </source>
</reference>
<evidence type="ECO:0000256" key="1">
    <source>
        <dbReference type="SAM" id="MobiDB-lite"/>
    </source>
</evidence>
<proteinExistence type="predicted"/>
<organism evidence="2 3">
    <name type="scientific">Solanum tuberosum</name>
    <name type="common">Potato</name>
    <dbReference type="NCBI Taxonomy" id="4113"/>
    <lineage>
        <taxon>Eukaryota</taxon>
        <taxon>Viridiplantae</taxon>
        <taxon>Streptophyta</taxon>
        <taxon>Embryophyta</taxon>
        <taxon>Tracheophyta</taxon>
        <taxon>Spermatophyta</taxon>
        <taxon>Magnoliopsida</taxon>
        <taxon>eudicotyledons</taxon>
        <taxon>Gunneridae</taxon>
        <taxon>Pentapetalae</taxon>
        <taxon>asterids</taxon>
        <taxon>lamiids</taxon>
        <taxon>Solanales</taxon>
        <taxon>Solanaceae</taxon>
        <taxon>Solanoideae</taxon>
        <taxon>Solaneae</taxon>
        <taxon>Solanum</taxon>
    </lineage>
</organism>
<accession>M1DGQ2</accession>
<dbReference type="HOGENOM" id="CLU_028647_0_3_1"/>
<evidence type="ECO:0000313" key="3">
    <source>
        <dbReference type="Proteomes" id="UP000011115"/>
    </source>
</evidence>
<feature type="region of interest" description="Disordered" evidence="1">
    <location>
        <begin position="275"/>
        <end position="387"/>
    </location>
</feature>
<dbReference type="InParanoid" id="M1DGQ2"/>
<reference evidence="3" key="1">
    <citation type="journal article" date="2011" name="Nature">
        <title>Genome sequence and analysis of the tuber crop potato.</title>
        <authorList>
            <consortium name="The Potato Genome Sequencing Consortium"/>
        </authorList>
    </citation>
    <scope>NUCLEOTIDE SEQUENCE [LARGE SCALE GENOMIC DNA]</scope>
    <source>
        <strain evidence="3">cv. DM1-3 516 R44</strain>
    </source>
</reference>
<dbReference type="AlphaFoldDB" id="M1DGQ2"/>
<sequence>MDRRSETPLLGTLIYGPWILLRTIGTMAPKKALVVAAKGRFKSTTPSRKLIDEDTDAENDPAYVPPHWKDIPHSTLDYLKSIQVGDVPVPPNTDPAPVAEEPNRWQSAYHARLPRLFQQHNCEWMAREPGTYSEEIVREFYASYEATPRGSIPKNAKPRVQPPLKATLVHVFSVDISEITNHRFLYSQAQSEARMELRMEHMMDLKVQAVNQCLDAFKLRVLERPVPTTDVSSLRKELDSLRADLDKILVPPIDEPESTHFIPADDTVLDALFGEDLPQPESTRARGKRPRSSRTSVATEDAQIKKHERQQTDHARRASIVDEELRQQRVREVTLRDSSSRPTTEAIATVRDDMSTNDGAKTVDAGTTEGDPSVDPAGSEKLDPPAC</sequence>
<dbReference type="EnsemblPlants" id="PGSC0003DMT400088784">
    <property type="protein sequence ID" value="PGSC0003DMT400088784"/>
    <property type="gene ID" value="PGSC0003DMG400038355"/>
</dbReference>
<protein>
    <submittedName>
        <fullName evidence="2">Integrase core domain containing protein</fullName>
    </submittedName>
</protein>
<dbReference type="Gramene" id="PGSC0003DMT400088784">
    <property type="protein sequence ID" value="PGSC0003DMT400088784"/>
    <property type="gene ID" value="PGSC0003DMG400038355"/>
</dbReference>
<feature type="compositionally biased region" description="Basic and acidic residues" evidence="1">
    <location>
        <begin position="378"/>
        <end position="387"/>
    </location>
</feature>
<evidence type="ECO:0000313" key="2">
    <source>
        <dbReference type="EnsemblPlants" id="PGSC0003DMT400088784"/>
    </source>
</evidence>
<dbReference type="PaxDb" id="4113-PGSC0003DMT400088784"/>
<dbReference type="Proteomes" id="UP000011115">
    <property type="component" value="Unassembled WGS sequence"/>
</dbReference>
<feature type="compositionally biased region" description="Basic and acidic residues" evidence="1">
    <location>
        <begin position="302"/>
        <end position="339"/>
    </location>
</feature>
<name>M1DGQ2_SOLTU</name>
<keyword evidence="3" id="KW-1185">Reference proteome</keyword>